<name>A0A559T3A8_SERFO</name>
<dbReference type="AlphaFoldDB" id="A0A559T3A8"/>
<gene>
    <name evidence="1" type="ORF">FHU10_1564</name>
</gene>
<organism evidence="1">
    <name type="scientific">Serratia fonticola</name>
    <dbReference type="NCBI Taxonomy" id="47917"/>
    <lineage>
        <taxon>Bacteria</taxon>
        <taxon>Pseudomonadati</taxon>
        <taxon>Pseudomonadota</taxon>
        <taxon>Gammaproteobacteria</taxon>
        <taxon>Enterobacterales</taxon>
        <taxon>Yersiniaceae</taxon>
        <taxon>Serratia</taxon>
    </lineage>
</organism>
<evidence type="ECO:0000313" key="1">
    <source>
        <dbReference type="EMBL" id="TVZ69093.1"/>
    </source>
</evidence>
<dbReference type="EMBL" id="VISQ01000001">
    <property type="protein sequence ID" value="TVZ69093.1"/>
    <property type="molecule type" value="Genomic_DNA"/>
</dbReference>
<proteinExistence type="predicted"/>
<reference evidence="1" key="2">
    <citation type="submission" date="2019-08" db="EMBL/GenBank/DDBJ databases">
        <title>Investigation of anaerobic lignin degradation for improved lignocellulosic biofuels.</title>
        <authorList>
            <person name="Deangelis K.PhD."/>
        </authorList>
    </citation>
    <scope>NUCLEOTIDE SEQUENCE [LARGE SCALE GENOMIC DNA]</scope>
    <source>
        <strain evidence="1">128R</strain>
    </source>
</reference>
<protein>
    <submittedName>
        <fullName evidence="1">Uncharacterized protein</fullName>
    </submittedName>
</protein>
<reference evidence="1" key="1">
    <citation type="submission" date="2019-06" db="EMBL/GenBank/DDBJ databases">
        <authorList>
            <person name="Deangelis K."/>
            <person name="Huntemann M."/>
            <person name="Clum A."/>
            <person name="Pillay M."/>
            <person name="Palaniappan K."/>
            <person name="Varghese N."/>
            <person name="Mikhailova N."/>
            <person name="Stamatis D."/>
            <person name="Reddy T."/>
            <person name="Daum C."/>
            <person name="Shapiro N."/>
            <person name="Ivanova N."/>
            <person name="Kyrpides N."/>
            <person name="Woyke T."/>
        </authorList>
    </citation>
    <scope>NUCLEOTIDE SEQUENCE [LARGE SCALE GENOMIC DNA]</scope>
    <source>
        <strain evidence="1">128R</strain>
    </source>
</reference>
<sequence>MPIPYLSISPANALCGFVHKNKNALSFNCNKKSK</sequence>
<accession>A0A559T3A8</accession>
<comment type="caution">
    <text evidence="1">The sequence shown here is derived from an EMBL/GenBank/DDBJ whole genome shotgun (WGS) entry which is preliminary data.</text>
</comment>